<dbReference type="GO" id="GO:0030036">
    <property type="term" value="P:actin cytoskeleton organization"/>
    <property type="evidence" value="ECO:0007669"/>
    <property type="project" value="UniProtKB-UniRule"/>
</dbReference>
<name>A0AAW1K9I3_SAPOF</name>
<dbReference type="PANTHER" id="PTHR12902:SF33">
    <property type="entry name" value="PROTEIN SCAR3"/>
    <property type="match status" value="1"/>
</dbReference>
<dbReference type="GO" id="GO:0005856">
    <property type="term" value="C:cytoskeleton"/>
    <property type="evidence" value="ECO:0007669"/>
    <property type="project" value="UniProtKB-SubCell"/>
</dbReference>
<proteinExistence type="inferred from homology"/>
<reference evidence="4" key="1">
    <citation type="submission" date="2024-03" db="EMBL/GenBank/DDBJ databases">
        <title>WGS assembly of Saponaria officinalis var. Norfolk2.</title>
        <authorList>
            <person name="Jenkins J."/>
            <person name="Shu S."/>
            <person name="Grimwood J."/>
            <person name="Barry K."/>
            <person name="Goodstein D."/>
            <person name="Schmutz J."/>
            <person name="Leebens-Mack J."/>
            <person name="Osbourn A."/>
        </authorList>
    </citation>
    <scope>NUCLEOTIDE SEQUENCE [LARGE SCALE GENOMIC DNA]</scope>
    <source>
        <strain evidence="4">JIC</strain>
    </source>
</reference>
<feature type="compositionally biased region" description="Polar residues" evidence="3">
    <location>
        <begin position="200"/>
        <end position="238"/>
    </location>
</feature>
<dbReference type="Gene3D" id="6.10.280.150">
    <property type="match status" value="1"/>
</dbReference>
<keyword evidence="2" id="KW-0009">Actin-binding</keyword>
<dbReference type="Proteomes" id="UP001443914">
    <property type="component" value="Unassembled WGS sequence"/>
</dbReference>
<sequence length="1319" mass="146474">MPLGRCTVRNEYSLGAKELYKNGVEFEDPKVVLDGVAVAGLVGLLRQLGDLTQFAAEIFHSLQEQVASTVSRSGKLATRVQHVEASLPSLEKAILSQTSHIHFAYSPGSEWHPPIKNEQNHFICDDLPHFIMDSYEECHEPPRLQLLDRFDQRGSGSCLKRYSDPTFFRRASSSSETHNRDKSQRERKARKIKKRKPWQRSGQFSNGVPTMNNSERVQISSQTRQGEPSLSHSGSTFDRSFKSDLGDRSDSLGSKISIKTDKRKNEASSSTVDETMVDICQINYLNEQIAVVGKGVQGGFATNTTEHSRADVTWDEKLEIMEHMGLTYGIENAQHVSGTNYYQHGKDVTPVSAESIHHVNNLCENECITMSKEDQNYTELIMNPKLIEPTGFDYSHETGVKTFDCNIYQVEDLSEIRSCTESDSDGHRLRTTMDENFVESVGLSYLHVQEVKPKHVKSFNHVEDLPQRGSHSESNAEKDSGVDEVLGLDESKVDHNKHDSSQLYPEPLSQVTNFSESEDSPHDDDLVLANRDSFPQVTRLSEGDNPLQLETADTDKWAIGRIESEDVGISLTQVVELSKGENAPDSNAYKNFASDDHYMLETNLHCPKLEAWTINEECNGTVATSTEEVNSVNLLQWLHHDDIDSETDNFVDALNTIDSESESEYETQARRHVIASASICKLPGNVSTDLMVDKINQLELDHEFKCRENVETSKMSLANLKHLENVETSRQSEEVTSQELSVESPPSLSTVSQGVERCANPYEIGLEHVQASSLASHDNVSEEMPFGSTSSYPPALWTNGTLFGLQPLKPTVISKSNSARTSSDNGNTANQFKFEVDGPGRSKPSSAENYDHGHNLDSNCQDVGSLKHVSRDVSYKKYNKSLDHDERNINDDSAVPGLDNGHATFHESKFPTSADWKFVTSKGTTNTREDRSSLLSILGRSLLKNGPRRNGSLDYDDKNKPNEPLSTVSDLISRSNLNGKLQSPVNSPPPSPPLELMKISFLPIDGFETPRLKLKYPEGTNNHEITVESFLSFQLVPESNGLQHDMGSESDDDTFCRSYPCISDDSMSHLSDSDSEQWETGHTSESNNHAIYDGLRRISSKESSSSSSQHDEKDRQSTHDGSKSFKEVHSMSGPTSQSPILEMNGGLNPEADSSELRDITPQLPPLPPLQWRVSRPVLDGEVDKPEQGYDGLDHSSDAQLFVSAVSHPGPGDAEKLHTGMRVSDTVVKQTKQDTSAKVYDRKQNCSVAVADGKTVDDRGEFLHQIRTKSFNLKRTDTGRSLYTPSVETSNKVTAILQKASAIRQAVGSDGDDDSSWSDT</sequence>
<accession>A0AAW1K9I3</accession>
<feature type="region of interest" description="Disordered" evidence="3">
    <location>
        <begin position="815"/>
        <end position="857"/>
    </location>
</feature>
<dbReference type="GO" id="GO:0071933">
    <property type="term" value="F:Arp2/3 complex binding"/>
    <property type="evidence" value="ECO:0007669"/>
    <property type="project" value="TreeGrafter"/>
</dbReference>
<organism evidence="4 5">
    <name type="scientific">Saponaria officinalis</name>
    <name type="common">Common soapwort</name>
    <name type="synonym">Lychnis saponaria</name>
    <dbReference type="NCBI Taxonomy" id="3572"/>
    <lineage>
        <taxon>Eukaryota</taxon>
        <taxon>Viridiplantae</taxon>
        <taxon>Streptophyta</taxon>
        <taxon>Embryophyta</taxon>
        <taxon>Tracheophyta</taxon>
        <taxon>Spermatophyta</taxon>
        <taxon>Magnoliopsida</taxon>
        <taxon>eudicotyledons</taxon>
        <taxon>Gunneridae</taxon>
        <taxon>Pentapetalae</taxon>
        <taxon>Caryophyllales</taxon>
        <taxon>Caryophyllaceae</taxon>
        <taxon>Caryophylleae</taxon>
        <taxon>Saponaria</taxon>
    </lineage>
</organism>
<dbReference type="EMBL" id="JBDFQZ010000006">
    <property type="protein sequence ID" value="KAK9714552.1"/>
    <property type="molecule type" value="Genomic_DNA"/>
</dbReference>
<feature type="compositionally biased region" description="Polar residues" evidence="3">
    <location>
        <begin position="734"/>
        <end position="752"/>
    </location>
</feature>
<feature type="compositionally biased region" description="Polar residues" evidence="3">
    <location>
        <begin position="1078"/>
        <end position="1089"/>
    </location>
</feature>
<keyword evidence="2" id="KW-0963">Cytoplasm</keyword>
<evidence type="ECO:0000313" key="5">
    <source>
        <dbReference type="Proteomes" id="UP001443914"/>
    </source>
</evidence>
<feature type="compositionally biased region" description="Basic residues" evidence="3">
    <location>
        <begin position="187"/>
        <end position="198"/>
    </location>
</feature>
<feature type="region of interest" description="Disordered" evidence="3">
    <location>
        <begin position="494"/>
        <end position="524"/>
    </location>
</feature>
<dbReference type="GO" id="GO:0034237">
    <property type="term" value="F:protein kinase A regulatory subunit binding"/>
    <property type="evidence" value="ECO:0007669"/>
    <property type="project" value="TreeGrafter"/>
</dbReference>
<feature type="compositionally biased region" description="Basic and acidic residues" evidence="3">
    <location>
        <begin position="177"/>
        <end position="186"/>
    </location>
</feature>
<feature type="compositionally biased region" description="Basic and acidic residues" evidence="3">
    <location>
        <begin position="1109"/>
        <end position="1129"/>
    </location>
</feature>
<feature type="compositionally biased region" description="Polar residues" evidence="3">
    <location>
        <begin position="815"/>
        <end position="831"/>
    </location>
</feature>
<keyword evidence="2" id="KW-0206">Cytoskeleton</keyword>
<dbReference type="InterPro" id="IPR028288">
    <property type="entry name" value="SCAR/WAVE_fam"/>
</dbReference>
<dbReference type="GO" id="GO:2000601">
    <property type="term" value="P:positive regulation of Arp2/3 complex-mediated actin nucleation"/>
    <property type="evidence" value="ECO:0007669"/>
    <property type="project" value="TreeGrafter"/>
</dbReference>
<evidence type="ECO:0000313" key="4">
    <source>
        <dbReference type="EMBL" id="KAK9714552.1"/>
    </source>
</evidence>
<feature type="region of interest" description="Disordered" evidence="3">
    <location>
        <begin position="1066"/>
        <end position="1174"/>
    </location>
</feature>
<dbReference type="Gene3D" id="1.20.5.340">
    <property type="match status" value="1"/>
</dbReference>
<feature type="region of interest" description="Disordered" evidence="3">
    <location>
        <begin position="946"/>
        <end position="967"/>
    </location>
</feature>
<evidence type="ECO:0000256" key="3">
    <source>
        <dbReference type="SAM" id="MobiDB-lite"/>
    </source>
</evidence>
<comment type="function">
    <text evidence="2">Involved in regulation of actin and microtubule organization. Part of a WAVE complex that activates the Arp2/3 complex.</text>
</comment>
<dbReference type="PANTHER" id="PTHR12902">
    <property type="entry name" value="WASP-1"/>
    <property type="match status" value="1"/>
</dbReference>
<feature type="region of interest" description="Disordered" evidence="3">
    <location>
        <begin position="170"/>
        <end position="272"/>
    </location>
</feature>
<feature type="region of interest" description="Disordered" evidence="3">
    <location>
        <begin position="882"/>
        <end position="906"/>
    </location>
</feature>
<feature type="compositionally biased region" description="Basic and acidic residues" evidence="3">
    <location>
        <begin position="239"/>
        <end position="250"/>
    </location>
</feature>
<feature type="region of interest" description="Disordered" evidence="3">
    <location>
        <begin position="727"/>
        <end position="752"/>
    </location>
</feature>
<dbReference type="GO" id="GO:0003779">
    <property type="term" value="F:actin binding"/>
    <property type="evidence" value="ECO:0007669"/>
    <property type="project" value="UniProtKB-UniRule"/>
</dbReference>
<evidence type="ECO:0000256" key="1">
    <source>
        <dbReference type="ARBA" id="ARBA00006993"/>
    </source>
</evidence>
<comment type="similarity">
    <text evidence="1 2">Belongs to the SCAR/WAVE family.</text>
</comment>
<comment type="caution">
    <text evidence="4">The sequence shown here is derived from an EMBL/GenBank/DDBJ whole genome shotgun (WGS) entry which is preliminary data.</text>
</comment>
<evidence type="ECO:0000256" key="2">
    <source>
        <dbReference type="RuleBase" id="RU367034"/>
    </source>
</evidence>
<gene>
    <name evidence="4" type="ORF">RND81_06G102500</name>
</gene>
<protein>
    <recommendedName>
        <fullName evidence="2">Protein SCAR</fullName>
    </recommendedName>
    <alternativeName>
        <fullName evidence="2">Protein WAVE</fullName>
    </alternativeName>
</protein>
<comment type="subcellular location">
    <subcellularLocation>
        <location evidence="2">Cytoplasm</location>
        <location evidence="2">Cytoskeleton</location>
    </subcellularLocation>
</comment>
<keyword evidence="5" id="KW-1185">Reference proteome</keyword>